<gene>
    <name evidence="2" type="ORF">ACFQDL_03035</name>
</gene>
<keyword evidence="3" id="KW-1185">Reference proteome</keyword>
<dbReference type="Proteomes" id="UP001596422">
    <property type="component" value="Unassembled WGS sequence"/>
</dbReference>
<keyword evidence="1" id="KW-0732">Signal</keyword>
<protein>
    <recommendedName>
        <fullName evidence="4">PBP domain-containing protein</fullName>
    </recommendedName>
</protein>
<comment type="caution">
    <text evidence="2">The sequence shown here is derived from an EMBL/GenBank/DDBJ whole genome shotgun (WGS) entry which is preliminary data.</text>
</comment>
<dbReference type="RefSeq" id="WP_379907773.1">
    <property type="nucleotide sequence ID" value="NZ_JBHSWE010000001.1"/>
</dbReference>
<evidence type="ECO:0000313" key="2">
    <source>
        <dbReference type="EMBL" id="MFC6669195.1"/>
    </source>
</evidence>
<dbReference type="Gene3D" id="3.40.190.10">
    <property type="entry name" value="Periplasmic binding protein-like II"/>
    <property type="match status" value="1"/>
</dbReference>
<dbReference type="SUPFAM" id="SSF53850">
    <property type="entry name" value="Periplasmic binding protein-like II"/>
    <property type="match status" value="1"/>
</dbReference>
<organism evidence="2 3">
    <name type="scientific">Marinobacterium aestuariivivens</name>
    <dbReference type="NCBI Taxonomy" id="1698799"/>
    <lineage>
        <taxon>Bacteria</taxon>
        <taxon>Pseudomonadati</taxon>
        <taxon>Pseudomonadota</taxon>
        <taxon>Gammaproteobacteria</taxon>
        <taxon>Oceanospirillales</taxon>
        <taxon>Oceanospirillaceae</taxon>
        <taxon>Marinobacterium</taxon>
    </lineage>
</organism>
<evidence type="ECO:0000256" key="1">
    <source>
        <dbReference type="SAM" id="SignalP"/>
    </source>
</evidence>
<name>A0ABW1ZTY1_9GAMM</name>
<evidence type="ECO:0008006" key="4">
    <source>
        <dbReference type="Google" id="ProtNLM"/>
    </source>
</evidence>
<sequence length="142" mass="15665">MTKLLQYCALLLAIVLSSLQPASAGTVIANAGVAPGSLSRDHLFALFSMRVSRWPGGEPVTLIVYPDQHPAHARFVKRTLQIYPYQLRSIWDRYIFSGTAQAPVVVESAAQMLERVRRTEGAIGYLEESVRQPEGVDVIAIQ</sequence>
<accession>A0ABW1ZTY1</accession>
<proteinExistence type="predicted"/>
<feature type="signal peptide" evidence="1">
    <location>
        <begin position="1"/>
        <end position="24"/>
    </location>
</feature>
<dbReference type="EMBL" id="JBHSWE010000001">
    <property type="protein sequence ID" value="MFC6669195.1"/>
    <property type="molecule type" value="Genomic_DNA"/>
</dbReference>
<reference evidence="3" key="1">
    <citation type="journal article" date="2019" name="Int. J. Syst. Evol. Microbiol.">
        <title>The Global Catalogue of Microorganisms (GCM) 10K type strain sequencing project: providing services to taxonomists for standard genome sequencing and annotation.</title>
        <authorList>
            <consortium name="The Broad Institute Genomics Platform"/>
            <consortium name="The Broad Institute Genome Sequencing Center for Infectious Disease"/>
            <person name="Wu L."/>
            <person name="Ma J."/>
        </authorList>
    </citation>
    <scope>NUCLEOTIDE SEQUENCE [LARGE SCALE GENOMIC DNA]</scope>
    <source>
        <strain evidence="3">NBRC 111756</strain>
    </source>
</reference>
<evidence type="ECO:0000313" key="3">
    <source>
        <dbReference type="Proteomes" id="UP001596422"/>
    </source>
</evidence>
<feature type="chain" id="PRO_5046872210" description="PBP domain-containing protein" evidence="1">
    <location>
        <begin position="25"/>
        <end position="142"/>
    </location>
</feature>